<feature type="domain" description="HD/PDEase" evidence="1">
    <location>
        <begin position="6"/>
        <end position="115"/>
    </location>
</feature>
<evidence type="ECO:0000259" key="1">
    <source>
        <dbReference type="SMART" id="SM00471"/>
    </source>
</evidence>
<dbReference type="EMBL" id="CADCWP010000064">
    <property type="protein sequence ID" value="CAA9564314.1"/>
    <property type="molecule type" value="Genomic_DNA"/>
</dbReference>
<dbReference type="Gene3D" id="1.10.3210.10">
    <property type="entry name" value="Hypothetical protein af1432"/>
    <property type="match status" value="1"/>
</dbReference>
<gene>
    <name evidence="2" type="ORF">AVDCRST_MAG86-904</name>
</gene>
<reference evidence="2" key="1">
    <citation type="submission" date="2020-02" db="EMBL/GenBank/DDBJ databases">
        <authorList>
            <person name="Meier V. D."/>
        </authorList>
    </citation>
    <scope>NUCLEOTIDE SEQUENCE</scope>
    <source>
        <strain evidence="2">AVDCRST_MAG86</strain>
    </source>
</reference>
<protein>
    <submittedName>
        <fullName evidence="2">HDIG domain protein</fullName>
    </submittedName>
</protein>
<dbReference type="AlphaFoldDB" id="A0A6J4V174"/>
<dbReference type="CDD" id="cd00077">
    <property type="entry name" value="HDc"/>
    <property type="match status" value="1"/>
</dbReference>
<sequence>MESWTESESLRKHMLAVESATAAYARELGGDETAWRVAAILHDFDYEKYPTPDEHGHPYVGVRYLREAGYPEEILDAIMGHADYTSTPRKTPLAKALYACDELTGLITAATLVRPDKDVRNLEVKSLKKKFKDKAFARGVNREDVVRGADELGVELWAHVAFVLAAMQGDAEKLGLDGSTAA</sequence>
<dbReference type="PANTHER" id="PTHR38659:SF1">
    <property type="entry name" value="METAL DEPENDENT PHOSPHOHYDROLASE"/>
    <property type="match status" value="1"/>
</dbReference>
<dbReference type="InterPro" id="IPR006674">
    <property type="entry name" value="HD_domain"/>
</dbReference>
<organism evidence="2">
    <name type="scientific">uncultured Truepera sp</name>
    <dbReference type="NCBI Taxonomy" id="543023"/>
    <lineage>
        <taxon>Bacteria</taxon>
        <taxon>Thermotogati</taxon>
        <taxon>Deinococcota</taxon>
        <taxon>Deinococci</taxon>
        <taxon>Trueperales</taxon>
        <taxon>Trueperaceae</taxon>
        <taxon>Truepera</taxon>
        <taxon>environmental samples</taxon>
    </lineage>
</organism>
<name>A0A6J4V174_9DEIN</name>
<dbReference type="SUPFAM" id="SSF109604">
    <property type="entry name" value="HD-domain/PDEase-like"/>
    <property type="match status" value="1"/>
</dbReference>
<dbReference type="NCBIfam" id="TIGR00277">
    <property type="entry name" value="HDIG"/>
    <property type="match status" value="1"/>
</dbReference>
<dbReference type="InterPro" id="IPR003607">
    <property type="entry name" value="HD/PDEase_dom"/>
</dbReference>
<dbReference type="SMART" id="SM00471">
    <property type="entry name" value="HDc"/>
    <property type="match status" value="1"/>
</dbReference>
<dbReference type="PANTHER" id="PTHR38659">
    <property type="entry name" value="METAL-DEPENDENT PHOSPHOHYDROLASE"/>
    <property type="match status" value="1"/>
</dbReference>
<proteinExistence type="predicted"/>
<accession>A0A6J4V174</accession>
<dbReference type="InterPro" id="IPR006675">
    <property type="entry name" value="HDIG_dom"/>
</dbReference>
<evidence type="ECO:0000313" key="2">
    <source>
        <dbReference type="EMBL" id="CAA9564314.1"/>
    </source>
</evidence>
<dbReference type="Pfam" id="PF01966">
    <property type="entry name" value="HD"/>
    <property type="match status" value="1"/>
</dbReference>